<protein>
    <recommendedName>
        <fullName evidence="2 4">GTP cyclohydrolase 1 type 2 homolog</fullName>
    </recommendedName>
</protein>
<gene>
    <name evidence="6" type="ORF">F9U64_15885</name>
</gene>
<dbReference type="NCBIfam" id="TIGR00486">
    <property type="entry name" value="YbgI_SA1388"/>
    <property type="match status" value="1"/>
</dbReference>
<evidence type="ECO:0000256" key="2">
    <source>
        <dbReference type="ARBA" id="ARBA00022112"/>
    </source>
</evidence>
<dbReference type="Gene3D" id="3.40.1390.30">
    <property type="entry name" value="NIF3 (NGG1p interacting factor 3)-like"/>
    <property type="match status" value="1"/>
</dbReference>
<dbReference type="Pfam" id="PF01784">
    <property type="entry name" value="DUF34_NIF3"/>
    <property type="match status" value="1"/>
</dbReference>
<sequence length="360" mass="40341">MTTVKDIIQLFEQWVPAHYAENWDNVGLQIGNLNNQVKRIMTTLDVTEQIADEAIENEVDLIVAHHPLLFQGLKQIEENNFKGKTIHKLIKHNISVYAAHTNLDVVKGGVNDLLADKLQLVNREVLVPTIAEKLFKLVVYVPETHTAGFIESNYSHCTFRSAGTGTFKPLEGTNPFIGQEGTVEHVKEERVETIVKEQHLKEIVQVAKNAHPYEEMAYDVFPTANQGEILGLGRVGTVSHPMKLEDYAAAVKEIFEVPYVRFVGDPDKTIEKVAVLGGSGKGYINDARKHGADVYITGDLSFHDALDAKEQGIALIDPGHHIEQVMKDGVKTYFEQNMQKLPNRVEVICSNIPTEPFQWK</sequence>
<keyword evidence="7" id="KW-1185">Reference proteome</keyword>
<evidence type="ECO:0000313" key="7">
    <source>
        <dbReference type="Proteomes" id="UP000480246"/>
    </source>
</evidence>
<keyword evidence="3 4" id="KW-0479">Metal-binding</keyword>
<evidence type="ECO:0000313" key="6">
    <source>
        <dbReference type="EMBL" id="KAB8128609.1"/>
    </source>
</evidence>
<dbReference type="FunFam" id="3.40.1390.30:FF:000001">
    <property type="entry name" value="GTP cyclohydrolase 1 type 2"/>
    <property type="match status" value="1"/>
</dbReference>
<feature type="binding site" evidence="5">
    <location>
        <position position="320"/>
    </location>
    <ligand>
        <name>a divalent metal cation</name>
        <dbReference type="ChEBI" id="CHEBI:60240"/>
        <label>1</label>
    </ligand>
</feature>
<proteinExistence type="inferred from homology"/>
<organism evidence="6 7">
    <name type="scientific">Gracilibacillus oryzae</name>
    <dbReference type="NCBI Taxonomy" id="1672701"/>
    <lineage>
        <taxon>Bacteria</taxon>
        <taxon>Bacillati</taxon>
        <taxon>Bacillota</taxon>
        <taxon>Bacilli</taxon>
        <taxon>Bacillales</taxon>
        <taxon>Bacillaceae</taxon>
        <taxon>Gracilibacillus</taxon>
    </lineage>
</organism>
<reference evidence="6 7" key="1">
    <citation type="submission" date="2019-10" db="EMBL/GenBank/DDBJ databases">
        <title>Gracilibacillus sp. nov. isolated from rice seeds.</title>
        <authorList>
            <person name="He S."/>
        </authorList>
    </citation>
    <scope>NUCLEOTIDE SEQUENCE [LARGE SCALE GENOMIC DNA]</scope>
    <source>
        <strain evidence="6 7">TD8</strain>
    </source>
</reference>
<evidence type="ECO:0000256" key="5">
    <source>
        <dbReference type="PIRSR" id="PIRSR602678-1"/>
    </source>
</evidence>
<dbReference type="OrthoDB" id="9792792at2"/>
<comment type="caution">
    <text evidence="6">The sequence shown here is derived from an EMBL/GenBank/DDBJ whole genome shotgun (WGS) entry which is preliminary data.</text>
</comment>
<dbReference type="InterPro" id="IPR017221">
    <property type="entry name" value="DUF34/NIF3_bac"/>
</dbReference>
<dbReference type="GO" id="GO:0046872">
    <property type="term" value="F:metal ion binding"/>
    <property type="evidence" value="ECO:0007669"/>
    <property type="project" value="UniProtKB-UniRule"/>
</dbReference>
<dbReference type="PANTHER" id="PTHR13799">
    <property type="entry name" value="NGG1 INTERACTING FACTOR 3"/>
    <property type="match status" value="1"/>
</dbReference>
<dbReference type="PANTHER" id="PTHR13799:SF14">
    <property type="entry name" value="GTP CYCLOHYDROLASE 1 TYPE 2 HOMOLOG"/>
    <property type="match status" value="1"/>
</dbReference>
<dbReference type="InterPro" id="IPR002678">
    <property type="entry name" value="DUF34/NIF3"/>
</dbReference>
<dbReference type="InterPro" id="IPR015867">
    <property type="entry name" value="N-reg_PII/ATP_PRibTrfase_C"/>
</dbReference>
<dbReference type="Gene3D" id="3.30.70.120">
    <property type="match status" value="1"/>
</dbReference>
<dbReference type="Proteomes" id="UP000480246">
    <property type="component" value="Unassembled WGS sequence"/>
</dbReference>
<feature type="binding site" evidence="5">
    <location>
        <position position="65"/>
    </location>
    <ligand>
        <name>a divalent metal cation</name>
        <dbReference type="ChEBI" id="CHEBI:60240"/>
        <label>1</label>
    </ligand>
</feature>
<evidence type="ECO:0000256" key="4">
    <source>
        <dbReference type="PIRNR" id="PIRNR037489"/>
    </source>
</evidence>
<dbReference type="AlphaFoldDB" id="A0A7C8GS12"/>
<dbReference type="InterPro" id="IPR036069">
    <property type="entry name" value="DUF34/NIF3_sf"/>
</dbReference>
<dbReference type="RefSeq" id="WP_153405813.1">
    <property type="nucleotide sequence ID" value="NZ_ML762438.1"/>
</dbReference>
<evidence type="ECO:0000256" key="1">
    <source>
        <dbReference type="ARBA" id="ARBA00006964"/>
    </source>
</evidence>
<dbReference type="PIRSF" id="PIRSF037489">
    <property type="entry name" value="UCP037489_NIF3_YqfO"/>
    <property type="match status" value="1"/>
</dbReference>
<feature type="binding site" evidence="5">
    <location>
        <position position="104"/>
    </location>
    <ligand>
        <name>a divalent metal cation</name>
        <dbReference type="ChEBI" id="CHEBI:60240"/>
        <label>1</label>
    </ligand>
</feature>
<name>A0A7C8GS12_9BACI</name>
<comment type="similarity">
    <text evidence="1 4">Belongs to the GTP cyclohydrolase I type 2/NIF3 family.</text>
</comment>
<dbReference type="SUPFAM" id="SSF102705">
    <property type="entry name" value="NIF3 (NGG1p interacting factor 3)-like"/>
    <property type="match status" value="1"/>
</dbReference>
<dbReference type="EMBL" id="WEID01000081">
    <property type="protein sequence ID" value="KAB8128609.1"/>
    <property type="molecule type" value="Genomic_DNA"/>
</dbReference>
<dbReference type="GO" id="GO:0005737">
    <property type="term" value="C:cytoplasm"/>
    <property type="evidence" value="ECO:0007669"/>
    <property type="project" value="TreeGrafter"/>
</dbReference>
<accession>A0A7C8GS12</accession>
<feature type="binding site" evidence="5">
    <location>
        <position position="66"/>
    </location>
    <ligand>
        <name>a divalent metal cation</name>
        <dbReference type="ChEBI" id="CHEBI:60240"/>
        <label>1</label>
    </ligand>
</feature>
<evidence type="ECO:0000256" key="3">
    <source>
        <dbReference type="ARBA" id="ARBA00022723"/>
    </source>
</evidence>
<feature type="binding site" evidence="5">
    <location>
        <position position="323"/>
    </location>
    <ligand>
        <name>a divalent metal cation</name>
        <dbReference type="ChEBI" id="CHEBI:60240"/>
        <label>1</label>
    </ligand>
</feature>